<sequence>MRAISQASELTKVRDKLGNEKASLGSLSEAGGLFSADLLKPVIEALSAEVNDSAPAPRLSSIQQTITAVDGSR</sequence>
<evidence type="ECO:0000313" key="1">
    <source>
        <dbReference type="EMBL" id="EGF29254.1"/>
    </source>
</evidence>
<reference evidence="1 2" key="1">
    <citation type="journal article" date="2013" name="Mar. Genomics">
        <title>Expression of sulfatases in Rhodopirellula baltica and the diversity of sulfatases in the genus Rhodopirellula.</title>
        <authorList>
            <person name="Wegner C.E."/>
            <person name="Richter-Heitmann T."/>
            <person name="Klindworth A."/>
            <person name="Klockow C."/>
            <person name="Richter M."/>
            <person name="Achstetter T."/>
            <person name="Glockner F.O."/>
            <person name="Harder J."/>
        </authorList>
    </citation>
    <scope>NUCLEOTIDE SEQUENCE [LARGE SCALE GENOMIC DNA]</scope>
    <source>
        <strain evidence="1 2">WH47</strain>
    </source>
</reference>
<dbReference type="EMBL" id="AFAR01000044">
    <property type="protein sequence ID" value="EGF29254.1"/>
    <property type="molecule type" value="Genomic_DNA"/>
</dbReference>
<evidence type="ECO:0000313" key="2">
    <source>
        <dbReference type="Proteomes" id="UP000006222"/>
    </source>
</evidence>
<gene>
    <name evidence="1" type="ORF">RBWH47_02871</name>
</gene>
<organism evidence="1 2">
    <name type="scientific">Rhodopirellula baltica WH47</name>
    <dbReference type="NCBI Taxonomy" id="991778"/>
    <lineage>
        <taxon>Bacteria</taxon>
        <taxon>Pseudomonadati</taxon>
        <taxon>Planctomycetota</taxon>
        <taxon>Planctomycetia</taxon>
        <taxon>Pirellulales</taxon>
        <taxon>Pirellulaceae</taxon>
        <taxon>Rhodopirellula</taxon>
    </lineage>
</organism>
<comment type="caution">
    <text evidence="1">The sequence shown here is derived from an EMBL/GenBank/DDBJ whole genome shotgun (WGS) entry which is preliminary data.</text>
</comment>
<accession>F2AM41</accession>
<protein>
    <submittedName>
        <fullName evidence="1">Transposase</fullName>
    </submittedName>
</protein>
<name>F2AM41_RHOBT</name>
<dbReference type="PATRIC" id="fig|991778.3.peg.771"/>
<proteinExistence type="predicted"/>
<dbReference type="AlphaFoldDB" id="F2AM41"/>
<dbReference type="Proteomes" id="UP000006222">
    <property type="component" value="Unassembled WGS sequence"/>
</dbReference>